<name>A0ABS2ZND5_9BACL</name>
<accession>A0ABS2ZND5</accession>
<dbReference type="InterPro" id="IPR002645">
    <property type="entry name" value="STAS_dom"/>
</dbReference>
<dbReference type="Gene3D" id="3.30.450.40">
    <property type="match status" value="1"/>
</dbReference>
<sequence>MKGWSFTLSIHLNSALKNKSVKNFEEATANILHFMSKLININTLFIAKNDKQVNEIKKAVNKNTVLIQEGTTMPFQETFCKVSVEKGNDILLIEDITQNERTKDLNVTANLGGGSFIAIPIYYEDGENYGTICGLDTDRFEFTDQHVELFQTMSSLLTYVLELDKANKEIKEISVPIVPLTKGVAILPIIGHINEYRAELIIQSTLESSMYLELEHMIIDLSGVSRINNSVSEYLLNIVKLLRLIGVTPILTGFRPDLALTTLHVDVDFKGILITNNVESALTQIGFSLNKNENSHSRSQNVM</sequence>
<dbReference type="SUPFAM" id="SSF52091">
    <property type="entry name" value="SpoIIaa-like"/>
    <property type="match status" value="1"/>
</dbReference>
<dbReference type="InterPro" id="IPR036513">
    <property type="entry name" value="STAS_dom_sf"/>
</dbReference>
<dbReference type="CDD" id="cd07041">
    <property type="entry name" value="STAS_RsbR_RsbS_like"/>
    <property type="match status" value="1"/>
</dbReference>
<dbReference type="Pfam" id="PF01740">
    <property type="entry name" value="STAS"/>
    <property type="match status" value="1"/>
</dbReference>
<evidence type="ECO:0000259" key="1">
    <source>
        <dbReference type="PROSITE" id="PS50801"/>
    </source>
</evidence>
<gene>
    <name evidence="2" type="ORF">JYA63_08945</name>
</gene>
<evidence type="ECO:0000313" key="2">
    <source>
        <dbReference type="EMBL" id="MBN3554389.1"/>
    </source>
</evidence>
<organism evidence="2 3">
    <name type="scientific">Fictibacillus nanhaiensis</name>
    <dbReference type="NCBI Taxonomy" id="742169"/>
    <lineage>
        <taxon>Bacteria</taxon>
        <taxon>Bacillati</taxon>
        <taxon>Bacillota</taxon>
        <taxon>Bacilli</taxon>
        <taxon>Bacillales</taxon>
        <taxon>Fictibacillaceae</taxon>
        <taxon>Fictibacillus</taxon>
    </lineage>
</organism>
<dbReference type="Gene3D" id="3.30.750.24">
    <property type="entry name" value="STAS domain"/>
    <property type="match status" value="1"/>
</dbReference>
<dbReference type="PROSITE" id="PS50801">
    <property type="entry name" value="STAS"/>
    <property type="match status" value="1"/>
</dbReference>
<dbReference type="InterPro" id="IPR051932">
    <property type="entry name" value="Bact_StressResp_Reg"/>
</dbReference>
<comment type="caution">
    <text evidence="2">The sequence shown here is derived from an EMBL/GenBank/DDBJ whole genome shotgun (WGS) entry which is preliminary data.</text>
</comment>
<proteinExistence type="predicted"/>
<protein>
    <submittedName>
        <fullName evidence="2">GAF domain-containing protein</fullName>
    </submittedName>
</protein>
<dbReference type="PANTHER" id="PTHR33745:SF8">
    <property type="entry name" value="BLUE-LIGHT PHOTORECEPTOR"/>
    <property type="match status" value="1"/>
</dbReference>
<evidence type="ECO:0000313" key="3">
    <source>
        <dbReference type="Proteomes" id="UP001296923"/>
    </source>
</evidence>
<dbReference type="EMBL" id="JAFHKR010000038">
    <property type="protein sequence ID" value="MBN3554389.1"/>
    <property type="molecule type" value="Genomic_DNA"/>
</dbReference>
<dbReference type="InterPro" id="IPR003018">
    <property type="entry name" value="GAF"/>
</dbReference>
<dbReference type="Proteomes" id="UP001296923">
    <property type="component" value="Unassembled WGS sequence"/>
</dbReference>
<reference evidence="2 3" key="1">
    <citation type="submission" date="2021-01" db="EMBL/GenBank/DDBJ databases">
        <title>Genome Sequencing of Type Strains.</title>
        <authorList>
            <person name="Lemaire J.F."/>
            <person name="Inderbitzin P."/>
            <person name="Collins S.B."/>
            <person name="Wespe N."/>
            <person name="Knight-Connoni V."/>
        </authorList>
    </citation>
    <scope>NUCLEOTIDE SEQUENCE [LARGE SCALE GENOMIC DNA]</scope>
    <source>
        <strain evidence="2 3">DSM 23009</strain>
    </source>
</reference>
<dbReference type="Pfam" id="PF13185">
    <property type="entry name" value="GAF_2"/>
    <property type="match status" value="1"/>
</dbReference>
<keyword evidence="3" id="KW-1185">Reference proteome</keyword>
<dbReference type="InterPro" id="IPR029016">
    <property type="entry name" value="GAF-like_dom_sf"/>
</dbReference>
<dbReference type="PANTHER" id="PTHR33745">
    <property type="entry name" value="RSBT ANTAGONIST PROTEIN RSBS-RELATED"/>
    <property type="match status" value="1"/>
</dbReference>
<feature type="domain" description="STAS" evidence="1">
    <location>
        <begin position="174"/>
        <end position="285"/>
    </location>
</feature>
<dbReference type="SUPFAM" id="SSF55781">
    <property type="entry name" value="GAF domain-like"/>
    <property type="match status" value="1"/>
</dbReference>